<feature type="signal peptide" evidence="1">
    <location>
        <begin position="1"/>
        <end position="18"/>
    </location>
</feature>
<sequence length="159" mass="17667">MLKASILLLLLTLTLTTSLPHPSDPLSPTENLPNYTVLTPNSQTVVKANIQLSIRAERPISSPPYVWKLRDYRRDSTTTIDAAAPAEKVWVHVSKDAGNFTVWHPKADLKPGALYSLWMVRAGPGDEGTEVFARSQMFTVINPEYGKEVRRNTTVVRPG</sequence>
<keyword evidence="3" id="KW-1185">Reference proteome</keyword>
<proteinExistence type="predicted"/>
<dbReference type="EMBL" id="ML119646">
    <property type="protein sequence ID" value="RPA87813.1"/>
    <property type="molecule type" value="Genomic_DNA"/>
</dbReference>
<dbReference type="AlphaFoldDB" id="A0A3N4INS4"/>
<organism evidence="2 3">
    <name type="scientific">Ascobolus immersus RN42</name>
    <dbReference type="NCBI Taxonomy" id="1160509"/>
    <lineage>
        <taxon>Eukaryota</taxon>
        <taxon>Fungi</taxon>
        <taxon>Dikarya</taxon>
        <taxon>Ascomycota</taxon>
        <taxon>Pezizomycotina</taxon>
        <taxon>Pezizomycetes</taxon>
        <taxon>Pezizales</taxon>
        <taxon>Ascobolaceae</taxon>
        <taxon>Ascobolus</taxon>
    </lineage>
</organism>
<evidence type="ECO:0000313" key="2">
    <source>
        <dbReference type="EMBL" id="RPA87813.1"/>
    </source>
</evidence>
<dbReference type="Proteomes" id="UP000275078">
    <property type="component" value="Unassembled WGS sequence"/>
</dbReference>
<protein>
    <submittedName>
        <fullName evidence="2">Uncharacterized protein</fullName>
    </submittedName>
</protein>
<evidence type="ECO:0000256" key="1">
    <source>
        <dbReference type="SAM" id="SignalP"/>
    </source>
</evidence>
<evidence type="ECO:0000313" key="3">
    <source>
        <dbReference type="Proteomes" id="UP000275078"/>
    </source>
</evidence>
<keyword evidence="1" id="KW-0732">Signal</keyword>
<reference evidence="2 3" key="1">
    <citation type="journal article" date="2018" name="Nat. Ecol. Evol.">
        <title>Pezizomycetes genomes reveal the molecular basis of ectomycorrhizal truffle lifestyle.</title>
        <authorList>
            <person name="Murat C."/>
            <person name="Payen T."/>
            <person name="Noel B."/>
            <person name="Kuo A."/>
            <person name="Morin E."/>
            <person name="Chen J."/>
            <person name="Kohler A."/>
            <person name="Krizsan K."/>
            <person name="Balestrini R."/>
            <person name="Da Silva C."/>
            <person name="Montanini B."/>
            <person name="Hainaut M."/>
            <person name="Levati E."/>
            <person name="Barry K.W."/>
            <person name="Belfiori B."/>
            <person name="Cichocki N."/>
            <person name="Clum A."/>
            <person name="Dockter R.B."/>
            <person name="Fauchery L."/>
            <person name="Guy J."/>
            <person name="Iotti M."/>
            <person name="Le Tacon F."/>
            <person name="Lindquist E.A."/>
            <person name="Lipzen A."/>
            <person name="Malagnac F."/>
            <person name="Mello A."/>
            <person name="Molinier V."/>
            <person name="Miyauchi S."/>
            <person name="Poulain J."/>
            <person name="Riccioni C."/>
            <person name="Rubini A."/>
            <person name="Sitrit Y."/>
            <person name="Splivallo R."/>
            <person name="Traeger S."/>
            <person name="Wang M."/>
            <person name="Zifcakova L."/>
            <person name="Wipf D."/>
            <person name="Zambonelli A."/>
            <person name="Paolocci F."/>
            <person name="Nowrousian M."/>
            <person name="Ottonello S."/>
            <person name="Baldrian P."/>
            <person name="Spatafora J.W."/>
            <person name="Henrissat B."/>
            <person name="Nagy L.G."/>
            <person name="Aury J.M."/>
            <person name="Wincker P."/>
            <person name="Grigoriev I.V."/>
            <person name="Bonfante P."/>
            <person name="Martin F.M."/>
        </authorList>
    </citation>
    <scope>NUCLEOTIDE SEQUENCE [LARGE SCALE GENOMIC DNA]</scope>
    <source>
        <strain evidence="2 3">RN42</strain>
    </source>
</reference>
<feature type="chain" id="PRO_5018055118" evidence="1">
    <location>
        <begin position="19"/>
        <end position="159"/>
    </location>
</feature>
<gene>
    <name evidence="2" type="ORF">BJ508DRAFT_64619</name>
</gene>
<accession>A0A3N4INS4</accession>
<name>A0A3N4INS4_ASCIM</name>